<feature type="compositionally biased region" description="Polar residues" evidence="1">
    <location>
        <begin position="719"/>
        <end position="750"/>
    </location>
</feature>
<dbReference type="RefSeq" id="XP_025378935.1">
    <property type="nucleotide sequence ID" value="XM_025521123.1"/>
</dbReference>
<dbReference type="OrthoDB" id="3367103at2759"/>
<feature type="compositionally biased region" description="Low complexity" evidence="1">
    <location>
        <begin position="231"/>
        <end position="241"/>
    </location>
</feature>
<feature type="compositionally biased region" description="Polar residues" evidence="1">
    <location>
        <begin position="182"/>
        <end position="195"/>
    </location>
</feature>
<feature type="region of interest" description="Disordered" evidence="1">
    <location>
        <begin position="481"/>
        <end position="601"/>
    </location>
</feature>
<feature type="compositionally biased region" description="Basic and acidic residues" evidence="1">
    <location>
        <begin position="1424"/>
        <end position="1434"/>
    </location>
</feature>
<dbReference type="GeneID" id="37043039"/>
<gene>
    <name evidence="2" type="ORF">FA10DRAFT_265582</name>
</gene>
<feature type="region of interest" description="Disordered" evidence="1">
    <location>
        <begin position="1"/>
        <end position="389"/>
    </location>
</feature>
<feature type="compositionally biased region" description="Acidic residues" evidence="1">
    <location>
        <begin position="1385"/>
        <end position="1395"/>
    </location>
</feature>
<keyword evidence="3" id="KW-1185">Reference proteome</keyword>
<accession>A0A316YQT1</accession>
<feature type="compositionally biased region" description="Polar residues" evidence="1">
    <location>
        <begin position="920"/>
        <end position="943"/>
    </location>
</feature>
<feature type="compositionally biased region" description="Basic and acidic residues" evidence="1">
    <location>
        <begin position="806"/>
        <end position="815"/>
    </location>
</feature>
<protein>
    <submittedName>
        <fullName evidence="2">Uncharacterized protein</fullName>
    </submittedName>
</protein>
<feature type="compositionally biased region" description="Polar residues" evidence="1">
    <location>
        <begin position="1075"/>
        <end position="1095"/>
    </location>
</feature>
<evidence type="ECO:0000313" key="2">
    <source>
        <dbReference type="EMBL" id="PWN91737.1"/>
    </source>
</evidence>
<feature type="compositionally biased region" description="Gly residues" evidence="1">
    <location>
        <begin position="751"/>
        <end position="762"/>
    </location>
</feature>
<feature type="compositionally biased region" description="Polar residues" evidence="1">
    <location>
        <begin position="974"/>
        <end position="986"/>
    </location>
</feature>
<feature type="compositionally biased region" description="Polar residues" evidence="1">
    <location>
        <begin position="1345"/>
        <end position="1357"/>
    </location>
</feature>
<feature type="compositionally biased region" description="Polar residues" evidence="1">
    <location>
        <begin position="206"/>
        <end position="230"/>
    </location>
</feature>
<dbReference type="EMBL" id="KZ819635">
    <property type="protein sequence ID" value="PWN91737.1"/>
    <property type="molecule type" value="Genomic_DNA"/>
</dbReference>
<feature type="compositionally biased region" description="Basic and acidic residues" evidence="1">
    <location>
        <begin position="1465"/>
        <end position="1485"/>
    </location>
</feature>
<organism evidence="2 3">
    <name type="scientific">Acaromyces ingoldii</name>
    <dbReference type="NCBI Taxonomy" id="215250"/>
    <lineage>
        <taxon>Eukaryota</taxon>
        <taxon>Fungi</taxon>
        <taxon>Dikarya</taxon>
        <taxon>Basidiomycota</taxon>
        <taxon>Ustilaginomycotina</taxon>
        <taxon>Exobasidiomycetes</taxon>
        <taxon>Exobasidiales</taxon>
        <taxon>Cryptobasidiaceae</taxon>
        <taxon>Acaromyces</taxon>
    </lineage>
</organism>
<dbReference type="InParanoid" id="A0A316YQT1"/>
<dbReference type="Proteomes" id="UP000245768">
    <property type="component" value="Unassembled WGS sequence"/>
</dbReference>
<feature type="compositionally biased region" description="Low complexity" evidence="1">
    <location>
        <begin position="318"/>
        <end position="331"/>
    </location>
</feature>
<feature type="compositionally biased region" description="Low complexity" evidence="1">
    <location>
        <begin position="293"/>
        <end position="308"/>
    </location>
</feature>
<evidence type="ECO:0000313" key="3">
    <source>
        <dbReference type="Proteomes" id="UP000245768"/>
    </source>
</evidence>
<feature type="compositionally biased region" description="Low complexity" evidence="1">
    <location>
        <begin position="1506"/>
        <end position="1517"/>
    </location>
</feature>
<feature type="compositionally biased region" description="Pro residues" evidence="1">
    <location>
        <begin position="1364"/>
        <end position="1376"/>
    </location>
</feature>
<feature type="compositionally biased region" description="Low complexity" evidence="1">
    <location>
        <begin position="14"/>
        <end position="33"/>
    </location>
</feature>
<feature type="compositionally biased region" description="Basic and acidic residues" evidence="1">
    <location>
        <begin position="1204"/>
        <end position="1223"/>
    </location>
</feature>
<feature type="compositionally biased region" description="Acidic residues" evidence="1">
    <location>
        <begin position="1281"/>
        <end position="1297"/>
    </location>
</feature>
<feature type="compositionally biased region" description="Polar residues" evidence="1">
    <location>
        <begin position="340"/>
        <end position="350"/>
    </location>
</feature>
<name>A0A316YQT1_9BASI</name>
<feature type="compositionally biased region" description="Low complexity" evidence="1">
    <location>
        <begin position="1435"/>
        <end position="1448"/>
    </location>
</feature>
<feature type="compositionally biased region" description="Polar residues" evidence="1">
    <location>
        <begin position="516"/>
        <end position="534"/>
    </location>
</feature>
<sequence>MPLLGPSSTPDLGAASLPRASSPTPSTSSSTRSIWPSFKRVTNSISHTASPDLGSSLAGNNKRDSGPDEGMWDNNDDAFLKEVAFQAASPTMEPEPAQQSTPVPAQLPPALGPGSGTGQSPINSDVFRSPLFAALHQHQQMQQQPLLPPAQTSSSSSQPQQHHRVSQWTATSLDAHPYEELSSLTSARNSMQSAKSAAPHHPSFRANPSASPHLSTGRSGSQAFKTMSNYSGSGSEASSSALTFPSPASSRAELERKGGGGLAGSASFSSSGRHYDGANTSTETSPTALSFIAGSSPAPPVAALASSSTERLPSSSHLPQQGGLHRGQQGLKASDDESQLPPSKRSSGKSSDLEKVDEVPLSTSNSRSSPTNPAPVDQPGVIRHSASSPSMISSAVAPWIYMSPEPSSSTMQSQRSHMAASQSATDSLRSMGGGVDAAATAKPSFSSWRLRGTHAGTPERKAKKTTFVAAEEDDVIAAAKLGPRVYDDDDIDDGHGDKDEEDAVFVVSADGHPRTQIATTQPVESGHTSRTNSPKPRKGFVSGLKKLVQEGASKGSPKKKPTRKSSLTRGLYEQEGTLGAEAGTAEDEEAVTAPSVSNGDDEVHIVSAESNFVNWRPTWSRGTATHDGSMPIPSTNSARALQLATGVAPASRRPSVEPMISPKANGPVADVKASQPRRPNTSTATPAAPGNLGPHSRSGSADVSQTSKSTRRRPSTSSVADSLSQYPPRASSQMMRGTKASNESLSSRFGGSTGHAKQGGAGHSRQSSRASIIEHTSHEDAKRRSGVYSGAVVIGSSGNLARKGGGGRDEAREELDAGGPYASSSQMSFSKSEQHLHAPPPVRPQRTEQDGVGNEQMTTARASVDVAFNTAHDRRWSSTLGPSNERRPRRGSDASLSSFFKGRRGSDTSVRNLHIAKPSDPSTGATFNPSADTGRSPVFSMSYSPKPPSSAKPSTPSTANTDHRAAVEGRSMSPLATLQLPPSDSGGSLGRREKRQSFVGTASQRWSGLFGSLPRKISHSSISRPVSVSSQQGLSSPRFESEQDPPMSPTELIVNKIRRTGQERSVTPEPITHTPWHSSTGGASEPMQRQLSASRSAGALSPAEHRALSPVSPERNSSQWASRPSVGGDGTRRRSSLANGAEAGVALQQQRMSSKRPTFGLDLQPDAAAAFDCIPSPNFRGRTFSTSSAPGFVTTSFLEQQVGPKDHLGAGKATEMSETRSLSRLDAGNASDAPTMLSSPREELLDLDPNSQDDEGERLPFKTKHRRGIRLADQRRALVDQNEDDDVEEQVKDEDEEQPVKLGANRLSYDDDAPRPRSRHGSADGGSVPPAFGATTKTFSSSTTALDSGSGNRSSVASAVFQYAPPPVPSPRPPLADAPSSPGFDELELLDDDGSGAEISGVAGEEHESEDALVPSSILPNIQQEERQMKKERLAQSTESQDSSTESALLGLNIVLPSESAQSFGDDRRKEQTVSRPRQNLDHVRSSSSMDISGAKRTIESPQPRRPSTSTTSQGTPGDRRSYTFV</sequence>
<feature type="region of interest" description="Disordered" evidence="1">
    <location>
        <begin position="617"/>
        <end position="1161"/>
    </location>
</feature>
<reference evidence="2 3" key="1">
    <citation type="journal article" date="2018" name="Mol. Biol. Evol.">
        <title>Broad Genomic Sampling Reveals a Smut Pathogenic Ancestry of the Fungal Clade Ustilaginomycotina.</title>
        <authorList>
            <person name="Kijpornyongpan T."/>
            <person name="Mondo S.J."/>
            <person name="Barry K."/>
            <person name="Sandor L."/>
            <person name="Lee J."/>
            <person name="Lipzen A."/>
            <person name="Pangilinan J."/>
            <person name="LaButti K."/>
            <person name="Hainaut M."/>
            <person name="Henrissat B."/>
            <person name="Grigoriev I.V."/>
            <person name="Spatafora J.W."/>
            <person name="Aime M.C."/>
        </authorList>
    </citation>
    <scope>NUCLEOTIDE SEQUENCE [LARGE SCALE GENOMIC DNA]</scope>
    <source>
        <strain evidence="2 3">MCA 4198</strain>
    </source>
</reference>
<feature type="compositionally biased region" description="Low complexity" evidence="1">
    <location>
        <begin position="133"/>
        <end position="160"/>
    </location>
</feature>
<feature type="compositionally biased region" description="Low complexity" evidence="1">
    <location>
        <begin position="362"/>
        <end position="371"/>
    </location>
</feature>
<feature type="compositionally biased region" description="Polar residues" evidence="1">
    <location>
        <begin position="405"/>
        <end position="428"/>
    </location>
</feature>
<feature type="compositionally biased region" description="Polar residues" evidence="1">
    <location>
        <begin position="40"/>
        <end position="49"/>
    </location>
</feature>
<feature type="compositionally biased region" description="Low complexity" evidence="1">
    <location>
        <begin position="1019"/>
        <end position="1030"/>
    </location>
</feature>
<evidence type="ECO:0000256" key="1">
    <source>
        <dbReference type="SAM" id="MobiDB-lite"/>
    </source>
</evidence>
<feature type="region of interest" description="Disordered" evidence="1">
    <location>
        <begin position="1198"/>
        <end position="1526"/>
    </location>
</feature>
<feature type="compositionally biased region" description="Polar residues" evidence="1">
    <location>
        <begin position="1"/>
        <end position="10"/>
    </location>
</feature>
<feature type="compositionally biased region" description="Polar residues" evidence="1">
    <location>
        <begin position="1147"/>
        <end position="1156"/>
    </location>
</feature>
<proteinExistence type="predicted"/>
<feature type="compositionally biased region" description="Polar residues" evidence="1">
    <location>
        <begin position="278"/>
        <end position="288"/>
    </location>
</feature>
<feature type="region of interest" description="Disordered" evidence="1">
    <location>
        <begin position="402"/>
        <end position="443"/>
    </location>
</feature>
<feature type="compositionally biased region" description="Low complexity" evidence="1">
    <location>
        <begin position="1335"/>
        <end position="1344"/>
    </location>
</feature>